<sequence length="643" mass="66670">MKIAQRDGLAWITLAALDEQGAEAGFDPDLRVALHNALELVLNDKALRGIVLRGGAMGWPCAPDPLSDYAHDPSAPDLGALCAALAGARMPVLACLKGRIQGGALAVSQAASLRIATEDTCFCAPEFTLGALPAAGGLVRLARRQGGAAALHLIAPPGQLDSERALALGLCEMVLPEITPAQAIAALDTLIAEGGGSADAALDDPAAYFAALEVPKADLIRGPLASVAQRAAEVVEAAVLLPLEEALDFEAVAFDDLSATPLAKALRHARAAEVAAAHLPGQSADHTSPPQRRIGLWDQPAAFAGALLAAGHEVVFGASQAKHIQTAFSAIARAQEISVQKGALDPDQREADWARLGAATDPAGLADCALIIAQAGVVGLPDAGLCVLESRDHLDPPERGIALTREGDVVELVAGPDCSRATVHDLAMVLRQGGAHLVLGGSGAAGIVEHLRLSLITASGRTLLAGASRDQIDHAFAQAGFVKSPLRLIETLGAPALNARRAKAGLAPDLLLMAMETADLALYQSKDSEPDWLDTLRREAGIVARKLSASEIMARVLAEMANSGAWLLQHAQAHRASDIDLAAIRALGWPRALGGVMFGADQAGLVAMRKRLRALHEEGASAPVTLWDVLIRNGKHFGDLDGR</sequence>
<dbReference type="CDD" id="cd06558">
    <property type="entry name" value="crotonase-like"/>
    <property type="match status" value="1"/>
</dbReference>
<dbReference type="Proteomes" id="UP001557465">
    <property type="component" value="Unassembled WGS sequence"/>
</dbReference>
<organism evidence="5 6">
    <name type="scientific">Thioclava arctica</name>
    <dbReference type="NCBI Taxonomy" id="3238301"/>
    <lineage>
        <taxon>Bacteria</taxon>
        <taxon>Pseudomonadati</taxon>
        <taxon>Pseudomonadota</taxon>
        <taxon>Alphaproteobacteria</taxon>
        <taxon>Rhodobacterales</taxon>
        <taxon>Paracoccaceae</taxon>
        <taxon>Thioclava</taxon>
    </lineage>
</organism>
<gene>
    <name evidence="5" type="ORF">AB4874_02090</name>
</gene>
<dbReference type="Gene3D" id="3.90.226.10">
    <property type="entry name" value="2-enoyl-CoA Hydratase, Chain A, domain 1"/>
    <property type="match status" value="1"/>
</dbReference>
<feature type="domain" description="Enoyl-CoA hydratase/isomerase" evidence="4">
    <location>
        <begin position="81"/>
        <end position="202"/>
    </location>
</feature>
<dbReference type="RefSeq" id="WP_368390752.1">
    <property type="nucleotide sequence ID" value="NZ_JBFRYC010000001.1"/>
</dbReference>
<reference evidence="5 6" key="1">
    <citation type="journal article" date="2011" name="Int. J. Syst. Evol. Microbiol.">
        <title>Zhongshania antarctica gen. nov., sp. nov. and Zhongshania guokunii sp. nov., gammaproteobacteria respectively isolated from coastal attached (fast) ice and surface seawater of the Antarctic.</title>
        <authorList>
            <person name="Li H.J."/>
            <person name="Zhang X.Y."/>
            <person name="Chen C.X."/>
            <person name="Zhang Y.J."/>
            <person name="Gao Z.M."/>
            <person name="Yu Y."/>
            <person name="Chen X.L."/>
            <person name="Chen B."/>
            <person name="Zhang Y.Z."/>
        </authorList>
    </citation>
    <scope>NUCLEOTIDE SEQUENCE [LARGE SCALE GENOMIC DNA]</scope>
    <source>
        <strain evidence="5 6">15-R06ZXC-3</strain>
    </source>
</reference>
<evidence type="ECO:0000259" key="4">
    <source>
        <dbReference type="Pfam" id="PF16113"/>
    </source>
</evidence>
<keyword evidence="6" id="KW-1185">Reference proteome</keyword>
<proteinExistence type="predicted"/>
<evidence type="ECO:0000256" key="2">
    <source>
        <dbReference type="ARBA" id="ARBA00023239"/>
    </source>
</evidence>
<dbReference type="Gene3D" id="1.10.1040.50">
    <property type="match status" value="1"/>
</dbReference>
<dbReference type="InterPro" id="IPR029045">
    <property type="entry name" value="ClpP/crotonase-like_dom_sf"/>
</dbReference>
<evidence type="ECO:0000256" key="3">
    <source>
        <dbReference type="ARBA" id="ARBA00023268"/>
    </source>
</evidence>
<dbReference type="InterPro" id="IPR008927">
    <property type="entry name" value="6-PGluconate_DH-like_C_sf"/>
</dbReference>
<dbReference type="PANTHER" id="PTHR23309:SF49">
    <property type="entry name" value="PEROXISOMAL BIFUNCTIONAL ENZYME"/>
    <property type="match status" value="1"/>
</dbReference>
<keyword evidence="3" id="KW-0511">Multifunctional enzyme</keyword>
<name>A0ABV3THW6_9RHOB</name>
<dbReference type="SUPFAM" id="SSF52096">
    <property type="entry name" value="ClpP/crotonase"/>
    <property type="match status" value="1"/>
</dbReference>
<dbReference type="Pfam" id="PF16113">
    <property type="entry name" value="ECH_2"/>
    <property type="match status" value="1"/>
</dbReference>
<dbReference type="SUPFAM" id="SSF48179">
    <property type="entry name" value="6-phosphogluconate dehydrogenase C-terminal domain-like"/>
    <property type="match status" value="1"/>
</dbReference>
<dbReference type="InterPro" id="IPR045004">
    <property type="entry name" value="ECH_dom"/>
</dbReference>
<accession>A0ABV3THW6</accession>
<evidence type="ECO:0000313" key="5">
    <source>
        <dbReference type="EMBL" id="MEX1660444.1"/>
    </source>
</evidence>
<evidence type="ECO:0000313" key="6">
    <source>
        <dbReference type="Proteomes" id="UP001557465"/>
    </source>
</evidence>
<dbReference type="PANTHER" id="PTHR23309">
    <property type="entry name" value="3-HYDROXYACYL-COA DEHYROGENASE"/>
    <property type="match status" value="1"/>
</dbReference>
<evidence type="ECO:0000256" key="1">
    <source>
        <dbReference type="ARBA" id="ARBA00023235"/>
    </source>
</evidence>
<protein>
    <submittedName>
        <fullName evidence="5">Enoyl-CoA hydratase/isomerase family protein</fullName>
    </submittedName>
</protein>
<keyword evidence="2" id="KW-0456">Lyase</keyword>
<keyword evidence="1" id="KW-0413">Isomerase</keyword>
<dbReference type="EMBL" id="JBFRYC010000001">
    <property type="protein sequence ID" value="MEX1660444.1"/>
    <property type="molecule type" value="Genomic_DNA"/>
</dbReference>
<comment type="caution">
    <text evidence="5">The sequence shown here is derived from an EMBL/GenBank/DDBJ whole genome shotgun (WGS) entry which is preliminary data.</text>
</comment>